<dbReference type="EMBL" id="UYRU01046420">
    <property type="protein sequence ID" value="VDN09114.1"/>
    <property type="molecule type" value="Genomic_DNA"/>
</dbReference>
<sequence length="237" mass="26503">MWVTVYYRDLRGGNTGLAVVIIDSRPSQVAPESSSTACHWYRPDASKTPIYLEFRNAPVWPSQKSTAGTRLPNRGELINYAVEHYARGSVLVFLEPGVHVPFEWDTAVFQCLEQPGVGMSSFAYRLVLRNKYMQRKHIGWAVRCHLANWLVNRQATRTATASAGIPTNWLLRHGAVRGAFYASLVTIARLLGTSQDELSGALDLSESRALGEDGSVNQNSRQHKRLPLIQPDYLDGY</sequence>
<organism evidence="1 2">
    <name type="scientific">Dibothriocephalus latus</name>
    <name type="common">Fish tapeworm</name>
    <name type="synonym">Diphyllobothrium latum</name>
    <dbReference type="NCBI Taxonomy" id="60516"/>
    <lineage>
        <taxon>Eukaryota</taxon>
        <taxon>Metazoa</taxon>
        <taxon>Spiralia</taxon>
        <taxon>Lophotrochozoa</taxon>
        <taxon>Platyhelminthes</taxon>
        <taxon>Cestoda</taxon>
        <taxon>Eucestoda</taxon>
        <taxon>Diphyllobothriidea</taxon>
        <taxon>Diphyllobothriidae</taxon>
        <taxon>Dibothriocephalus</taxon>
    </lineage>
</organism>
<proteinExistence type="predicted"/>
<dbReference type="AlphaFoldDB" id="A0A3P7KWX5"/>
<reference evidence="1 2" key="1">
    <citation type="submission" date="2018-11" db="EMBL/GenBank/DDBJ databases">
        <authorList>
            <consortium name="Pathogen Informatics"/>
        </authorList>
    </citation>
    <scope>NUCLEOTIDE SEQUENCE [LARGE SCALE GENOMIC DNA]</scope>
</reference>
<dbReference type="Proteomes" id="UP000281553">
    <property type="component" value="Unassembled WGS sequence"/>
</dbReference>
<name>A0A3P7KWX5_DIBLA</name>
<protein>
    <submittedName>
        <fullName evidence="1">Uncharacterized protein</fullName>
    </submittedName>
</protein>
<evidence type="ECO:0000313" key="1">
    <source>
        <dbReference type="EMBL" id="VDN09114.1"/>
    </source>
</evidence>
<keyword evidence="2" id="KW-1185">Reference proteome</keyword>
<dbReference type="OrthoDB" id="6236829at2759"/>
<gene>
    <name evidence="1" type="ORF">DILT_LOCUS4945</name>
</gene>
<evidence type="ECO:0000313" key="2">
    <source>
        <dbReference type="Proteomes" id="UP000281553"/>
    </source>
</evidence>
<accession>A0A3P7KWX5</accession>